<gene>
    <name evidence="1" type="ORF">FD00_GL000503</name>
</gene>
<dbReference type="Proteomes" id="UP000050898">
    <property type="component" value="Unassembled WGS sequence"/>
</dbReference>
<dbReference type="EMBL" id="AYYH01000146">
    <property type="protein sequence ID" value="KRN03477.1"/>
    <property type="molecule type" value="Genomic_DNA"/>
</dbReference>
<protein>
    <submittedName>
        <fullName evidence="1">Uncharacterized protein</fullName>
    </submittedName>
</protein>
<comment type="caution">
    <text evidence="1">The sequence shown here is derived from an EMBL/GenBank/DDBJ whole genome shotgun (WGS) entry which is preliminary data.</text>
</comment>
<dbReference type="AlphaFoldDB" id="J1F2H6"/>
<sequence length="115" mass="13101">MNNEQAQLALENIGSKIKLELDEEMPTFSFENEAIGFVSDISIVIFATGGYLKHKLSDEEYSILVELSKTYTGNRIQDKTFNGFVDSLSKTDEPTRTKIINYVKELISKDNRRES</sequence>
<keyword evidence="2" id="KW-1185">Reference proteome</keyword>
<dbReference type="OrthoDB" id="9916501at2"/>
<organism evidence="1 2">
    <name type="scientific">Liquorilactobacillus mali KCTC 3596 = DSM 20444</name>
    <dbReference type="NCBI Taxonomy" id="1046596"/>
    <lineage>
        <taxon>Bacteria</taxon>
        <taxon>Bacillati</taxon>
        <taxon>Bacillota</taxon>
        <taxon>Bacilli</taxon>
        <taxon>Lactobacillales</taxon>
        <taxon>Lactobacillaceae</taxon>
        <taxon>Liquorilactobacillus</taxon>
    </lineage>
</organism>
<evidence type="ECO:0000313" key="1">
    <source>
        <dbReference type="EMBL" id="KRN03477.1"/>
    </source>
</evidence>
<accession>J1F2H6</accession>
<evidence type="ECO:0000313" key="2">
    <source>
        <dbReference type="Proteomes" id="UP000050898"/>
    </source>
</evidence>
<dbReference type="RefSeq" id="WP_003689686.1">
    <property type="nucleotide sequence ID" value="NZ_AKKT01000111.1"/>
</dbReference>
<dbReference type="GeneID" id="98316856"/>
<proteinExistence type="predicted"/>
<name>J1F2H6_9LACO</name>
<reference evidence="1 2" key="1">
    <citation type="journal article" date="2015" name="Genome Announc.">
        <title>Expanding the biotechnology potential of lactobacilli through comparative genomics of 213 strains and associated genera.</title>
        <authorList>
            <person name="Sun Z."/>
            <person name="Harris H.M."/>
            <person name="McCann A."/>
            <person name="Guo C."/>
            <person name="Argimon S."/>
            <person name="Zhang W."/>
            <person name="Yang X."/>
            <person name="Jeffery I.B."/>
            <person name="Cooney J.C."/>
            <person name="Kagawa T.F."/>
            <person name="Liu W."/>
            <person name="Song Y."/>
            <person name="Salvetti E."/>
            <person name="Wrobel A."/>
            <person name="Rasinkangas P."/>
            <person name="Parkhill J."/>
            <person name="Rea M.C."/>
            <person name="O'Sullivan O."/>
            <person name="Ritari J."/>
            <person name="Douillard F.P."/>
            <person name="Paul Ross R."/>
            <person name="Yang R."/>
            <person name="Briner A.E."/>
            <person name="Felis G.E."/>
            <person name="de Vos W.M."/>
            <person name="Barrangou R."/>
            <person name="Klaenhammer T.R."/>
            <person name="Caufield P.W."/>
            <person name="Cui Y."/>
            <person name="Zhang H."/>
            <person name="O'Toole P.W."/>
        </authorList>
    </citation>
    <scope>NUCLEOTIDE SEQUENCE [LARGE SCALE GENOMIC DNA]</scope>
    <source>
        <strain evidence="1 2">DSM 20444</strain>
    </source>
</reference>
<dbReference type="PATRIC" id="fig|1046596.6.peg.537"/>